<protein>
    <submittedName>
        <fullName evidence="1">Uncharacterized protein</fullName>
    </submittedName>
</protein>
<proteinExistence type="predicted"/>
<sequence length="358" mass="39834">MSGSDYTLTGFGDFWERRVVTFLHPLPSILLCRVEALEGEGCPFRDGDCIKEDVIPLHRSLRHLERFTVLCRSGCDFIGTMSQLREHLVESCSDELTCLKYCQNVGVNSAVAQRQHSPGTVQPAQTVKALDVAGAVLIQELSRVWKDFEDLLQKIASGEVDKEYLATKGNSIAEQLALIEVKWEDVPRHPELTGGVGVESSTTLQLAATPHRAPSRPNAFIHLCSFPNVYRKLRPVDKDNGGIDHLSFVLGGYCFDIGCVVETYKGDPSIYFELRLQSGPWDDRLSWPFNRGVSVILSHPTESERDIVLPVLLGYEMSKKPAPGTSNEPDYTEPVLWKEIEPLGFVDNGTLYANVELA</sequence>
<organism evidence="1 2">
    <name type="scientific">Hyalomma asiaticum</name>
    <name type="common">Tick</name>
    <dbReference type="NCBI Taxonomy" id="266040"/>
    <lineage>
        <taxon>Eukaryota</taxon>
        <taxon>Metazoa</taxon>
        <taxon>Ecdysozoa</taxon>
        <taxon>Arthropoda</taxon>
        <taxon>Chelicerata</taxon>
        <taxon>Arachnida</taxon>
        <taxon>Acari</taxon>
        <taxon>Parasitiformes</taxon>
        <taxon>Ixodida</taxon>
        <taxon>Ixodoidea</taxon>
        <taxon>Ixodidae</taxon>
        <taxon>Hyalomminae</taxon>
        <taxon>Hyalomma</taxon>
    </lineage>
</organism>
<name>A0ACB7RJ07_HYAAI</name>
<reference evidence="1" key="1">
    <citation type="submission" date="2020-05" db="EMBL/GenBank/DDBJ databases">
        <title>Large-scale comparative analyses of tick genomes elucidate their genetic diversity and vector capacities.</title>
        <authorList>
            <person name="Jia N."/>
            <person name="Wang J."/>
            <person name="Shi W."/>
            <person name="Du L."/>
            <person name="Sun Y."/>
            <person name="Zhan W."/>
            <person name="Jiang J."/>
            <person name="Wang Q."/>
            <person name="Zhang B."/>
            <person name="Ji P."/>
            <person name="Sakyi L.B."/>
            <person name="Cui X."/>
            <person name="Yuan T."/>
            <person name="Jiang B."/>
            <person name="Yang W."/>
            <person name="Lam T.T.-Y."/>
            <person name="Chang Q."/>
            <person name="Ding S."/>
            <person name="Wang X."/>
            <person name="Zhu J."/>
            <person name="Ruan X."/>
            <person name="Zhao L."/>
            <person name="Wei J."/>
            <person name="Que T."/>
            <person name="Du C."/>
            <person name="Cheng J."/>
            <person name="Dai P."/>
            <person name="Han X."/>
            <person name="Huang E."/>
            <person name="Gao Y."/>
            <person name="Liu J."/>
            <person name="Shao H."/>
            <person name="Ye R."/>
            <person name="Li L."/>
            <person name="Wei W."/>
            <person name="Wang X."/>
            <person name="Wang C."/>
            <person name="Yang T."/>
            <person name="Huo Q."/>
            <person name="Li W."/>
            <person name="Guo W."/>
            <person name="Chen H."/>
            <person name="Zhou L."/>
            <person name="Ni X."/>
            <person name="Tian J."/>
            <person name="Zhou Y."/>
            <person name="Sheng Y."/>
            <person name="Liu T."/>
            <person name="Pan Y."/>
            <person name="Xia L."/>
            <person name="Li J."/>
            <person name="Zhao F."/>
            <person name="Cao W."/>
        </authorList>
    </citation>
    <scope>NUCLEOTIDE SEQUENCE</scope>
    <source>
        <strain evidence="1">Hyas-2018</strain>
    </source>
</reference>
<dbReference type="Proteomes" id="UP000821845">
    <property type="component" value="Chromosome 9"/>
</dbReference>
<comment type="caution">
    <text evidence="1">The sequence shown here is derived from an EMBL/GenBank/DDBJ whole genome shotgun (WGS) entry which is preliminary data.</text>
</comment>
<dbReference type="EMBL" id="CM023489">
    <property type="protein sequence ID" value="KAH6921747.1"/>
    <property type="molecule type" value="Genomic_DNA"/>
</dbReference>
<gene>
    <name evidence="1" type="ORF">HPB50_004490</name>
</gene>
<evidence type="ECO:0000313" key="1">
    <source>
        <dbReference type="EMBL" id="KAH6921747.1"/>
    </source>
</evidence>
<keyword evidence="2" id="KW-1185">Reference proteome</keyword>
<accession>A0ACB7RJ07</accession>
<evidence type="ECO:0000313" key="2">
    <source>
        <dbReference type="Proteomes" id="UP000821845"/>
    </source>
</evidence>